<sequence>SVSRTGFETTYAKYFKLKKGFYFNSLLSINLSTPPDQAYTVLSGLGFSNRLVRGYELYTIFSQNYFLNKSTFKKVIFKGNTKWKSMPLEQFQYIPYALFLKTYVDFGYATNTENLEGNARLSDNWLAGAGLGLDFVTMYDFVIRVEYSFNNIGESGFFFSFTSDF</sequence>
<protein>
    <recommendedName>
        <fullName evidence="2">Bacterial surface antigen (D15) domain-containing protein</fullName>
    </recommendedName>
</protein>
<feature type="non-terminal residue" evidence="1">
    <location>
        <position position="1"/>
    </location>
</feature>
<evidence type="ECO:0008006" key="2">
    <source>
        <dbReference type="Google" id="ProtNLM"/>
    </source>
</evidence>
<accession>A0A3B0UVS0</accession>
<proteinExistence type="predicted"/>
<organism evidence="1">
    <name type="scientific">hydrothermal vent metagenome</name>
    <dbReference type="NCBI Taxonomy" id="652676"/>
    <lineage>
        <taxon>unclassified sequences</taxon>
        <taxon>metagenomes</taxon>
        <taxon>ecological metagenomes</taxon>
    </lineage>
</organism>
<reference evidence="1" key="1">
    <citation type="submission" date="2018-06" db="EMBL/GenBank/DDBJ databases">
        <authorList>
            <person name="Zhirakovskaya E."/>
        </authorList>
    </citation>
    <scope>NUCLEOTIDE SEQUENCE</scope>
</reference>
<dbReference type="EMBL" id="UOES01000573">
    <property type="protein sequence ID" value="VAW29457.1"/>
    <property type="molecule type" value="Genomic_DNA"/>
</dbReference>
<name>A0A3B0UVS0_9ZZZZ</name>
<dbReference type="AlphaFoldDB" id="A0A3B0UVS0"/>
<evidence type="ECO:0000313" key="1">
    <source>
        <dbReference type="EMBL" id="VAW29457.1"/>
    </source>
</evidence>
<gene>
    <name evidence="1" type="ORF">MNBD_BACTEROID06-127</name>
</gene>